<dbReference type="EMBL" id="MN738763">
    <property type="protein sequence ID" value="QHS83763.1"/>
    <property type="molecule type" value="Genomic_DNA"/>
</dbReference>
<reference evidence="2" key="1">
    <citation type="journal article" date="2020" name="Nature">
        <title>Giant virus diversity and host interactions through global metagenomics.</title>
        <authorList>
            <person name="Schulz F."/>
            <person name="Roux S."/>
            <person name="Paez-Espino D."/>
            <person name="Jungbluth S."/>
            <person name="Walsh D.A."/>
            <person name="Denef V.J."/>
            <person name="McMahon K.D."/>
            <person name="Konstantinidis K.T."/>
            <person name="Eloe-Fadrosh E.A."/>
            <person name="Kyrpides N.C."/>
            <person name="Woyke T."/>
        </authorList>
    </citation>
    <scope>NUCLEOTIDE SEQUENCE</scope>
    <source>
        <strain evidence="2">GVMAG-S-ERX555961-36</strain>
    </source>
</reference>
<feature type="transmembrane region" description="Helical" evidence="1">
    <location>
        <begin position="21"/>
        <end position="42"/>
    </location>
</feature>
<dbReference type="AlphaFoldDB" id="A0A6C0AWC3"/>
<keyword evidence="1" id="KW-0812">Transmembrane</keyword>
<keyword evidence="1" id="KW-0472">Membrane</keyword>
<evidence type="ECO:0000256" key="1">
    <source>
        <dbReference type="SAM" id="Phobius"/>
    </source>
</evidence>
<keyword evidence="1" id="KW-1133">Transmembrane helix</keyword>
<accession>A0A6C0AWC3</accession>
<protein>
    <recommendedName>
        <fullName evidence="3">DUF5671 domain-containing protein</fullName>
    </recommendedName>
</protein>
<evidence type="ECO:0000313" key="2">
    <source>
        <dbReference type="EMBL" id="QHS83763.1"/>
    </source>
</evidence>
<organism evidence="2">
    <name type="scientific">viral metagenome</name>
    <dbReference type="NCBI Taxonomy" id="1070528"/>
    <lineage>
        <taxon>unclassified sequences</taxon>
        <taxon>metagenomes</taxon>
        <taxon>organismal metagenomes</taxon>
    </lineage>
</organism>
<proteinExistence type="predicted"/>
<evidence type="ECO:0008006" key="3">
    <source>
        <dbReference type="Google" id="ProtNLM"/>
    </source>
</evidence>
<sequence>MTSKLSGRRASVRRAESKNPFVVLFFLISFSIYTFYCIYHQGSFVRGLGWRSRAEYPLSYNITLAFAIILPAGIIVKHIIWHIKKKRNATTDPRV</sequence>
<feature type="transmembrane region" description="Helical" evidence="1">
    <location>
        <begin position="62"/>
        <end position="80"/>
    </location>
</feature>
<name>A0A6C0AWC3_9ZZZZ</name>